<dbReference type="EMBL" id="DSYZ01000090">
    <property type="protein sequence ID" value="HGT83017.1"/>
    <property type="molecule type" value="Genomic_DNA"/>
</dbReference>
<sequence length="153" mass="16587">MGFDSIAVAIMFSAVVLAVGYLLIVGNSVLTEQAIEGYKELTHAAVKRLQSNIEIISVTYKNGTITAFIKNIGATKFEKFDGFDAIVYGESFVSDYLRGKFSMMNELINPGIFDPQEIAKFEAELSLIEGNYTLLICTPNAICDSFGFSVGGG</sequence>
<feature type="transmembrane region" description="Helical" evidence="1">
    <location>
        <begin position="6"/>
        <end position="30"/>
    </location>
</feature>
<organism evidence="2">
    <name type="scientific">Archaeoglobus fulgidus</name>
    <dbReference type="NCBI Taxonomy" id="2234"/>
    <lineage>
        <taxon>Archaea</taxon>
        <taxon>Methanobacteriati</taxon>
        <taxon>Methanobacteriota</taxon>
        <taxon>Archaeoglobi</taxon>
        <taxon>Archaeoglobales</taxon>
        <taxon>Archaeoglobaceae</taxon>
        <taxon>Archaeoglobus</taxon>
    </lineage>
</organism>
<keyword evidence="1" id="KW-0812">Transmembrane</keyword>
<proteinExistence type="predicted"/>
<dbReference type="AlphaFoldDB" id="A0A7J3M238"/>
<evidence type="ECO:0000256" key="1">
    <source>
        <dbReference type="SAM" id="Phobius"/>
    </source>
</evidence>
<reference evidence="2" key="1">
    <citation type="journal article" date="2020" name="mSystems">
        <title>Genome- and Community-Level Interaction Insights into Carbon Utilization and Element Cycling Functions of Hydrothermarchaeota in Hydrothermal Sediment.</title>
        <authorList>
            <person name="Zhou Z."/>
            <person name="Liu Y."/>
            <person name="Xu W."/>
            <person name="Pan J."/>
            <person name="Luo Z.H."/>
            <person name="Li M."/>
        </authorList>
    </citation>
    <scope>NUCLEOTIDE SEQUENCE [LARGE SCALE GENOMIC DNA]</scope>
    <source>
        <strain evidence="2">SpSt-587</strain>
    </source>
</reference>
<gene>
    <name evidence="2" type="ORF">ENT52_04745</name>
</gene>
<name>A0A7J3M238_ARCFL</name>
<keyword evidence="1" id="KW-1133">Transmembrane helix</keyword>
<comment type="caution">
    <text evidence="2">The sequence shown here is derived from an EMBL/GenBank/DDBJ whole genome shotgun (WGS) entry which is preliminary data.</text>
</comment>
<accession>A0A7J3M238</accession>
<evidence type="ECO:0000313" key="2">
    <source>
        <dbReference type="EMBL" id="HGT83017.1"/>
    </source>
</evidence>
<protein>
    <submittedName>
        <fullName evidence="2">Uncharacterized protein</fullName>
    </submittedName>
</protein>
<keyword evidence="1" id="KW-0472">Membrane</keyword>